<organism evidence="1 2">
    <name type="scientific">Odoribacter laneus YIT 12061</name>
    <dbReference type="NCBI Taxonomy" id="742817"/>
    <lineage>
        <taxon>Bacteria</taxon>
        <taxon>Pseudomonadati</taxon>
        <taxon>Bacteroidota</taxon>
        <taxon>Bacteroidia</taxon>
        <taxon>Bacteroidales</taxon>
        <taxon>Odoribacteraceae</taxon>
        <taxon>Odoribacter</taxon>
    </lineage>
</organism>
<dbReference type="PATRIC" id="fig|742817.3.peg.242"/>
<accession>H1DDA0</accession>
<dbReference type="GeneID" id="98067896"/>
<dbReference type="EMBL" id="ADMC01000002">
    <property type="protein sequence ID" value="EHP50909.1"/>
    <property type="molecule type" value="Genomic_DNA"/>
</dbReference>
<evidence type="ECO:0000313" key="1">
    <source>
        <dbReference type="EMBL" id="EHP50909.1"/>
    </source>
</evidence>
<gene>
    <name evidence="1" type="ORF">HMPREF9449_00236</name>
</gene>
<dbReference type="HOGENOM" id="CLU_495812_0_0_10"/>
<protein>
    <submittedName>
        <fullName evidence="1">Uncharacterized protein</fullName>
    </submittedName>
</protein>
<keyword evidence="2" id="KW-1185">Reference proteome</keyword>
<proteinExistence type="predicted"/>
<name>H1DDA0_9BACT</name>
<dbReference type="AlphaFoldDB" id="H1DDA0"/>
<dbReference type="Proteomes" id="UP000004892">
    <property type="component" value="Unassembled WGS sequence"/>
</dbReference>
<evidence type="ECO:0000313" key="2">
    <source>
        <dbReference type="Proteomes" id="UP000004892"/>
    </source>
</evidence>
<reference evidence="1 2" key="1">
    <citation type="submission" date="2012-01" db="EMBL/GenBank/DDBJ databases">
        <title>The Genome Sequence of Odoribacter laneus YIT 12061.</title>
        <authorList>
            <consortium name="The Broad Institute Genome Sequencing Platform"/>
            <person name="Earl A."/>
            <person name="Ward D."/>
            <person name="Feldgarden M."/>
            <person name="Gevers D."/>
            <person name="Morotomi M."/>
            <person name="Young S.K."/>
            <person name="Zeng Q."/>
            <person name="Gargeya S."/>
            <person name="Fitzgerald M."/>
            <person name="Haas B."/>
            <person name="Abouelleil A."/>
            <person name="Alvarado L."/>
            <person name="Arachchi H.M."/>
            <person name="Berlin A."/>
            <person name="Chapman S.B."/>
            <person name="Gearin G."/>
            <person name="Goldberg J."/>
            <person name="Griggs A."/>
            <person name="Gujja S."/>
            <person name="Hansen M."/>
            <person name="Heiman D."/>
            <person name="Howarth C."/>
            <person name="Larimer J."/>
            <person name="Lui A."/>
            <person name="MacDonald P.J.P."/>
            <person name="McCowen C."/>
            <person name="Montmayeur A."/>
            <person name="Murphy C."/>
            <person name="Neiman D."/>
            <person name="Pearson M."/>
            <person name="Priest M."/>
            <person name="Roberts A."/>
            <person name="Saif S."/>
            <person name="Shea T."/>
            <person name="Sisk P."/>
            <person name="Stolte C."/>
            <person name="Sykes S."/>
            <person name="Wortman J."/>
            <person name="Nusbaum C."/>
            <person name="Birren B."/>
        </authorList>
    </citation>
    <scope>NUCLEOTIDE SEQUENCE [LARGE SCALE GENOMIC DNA]</scope>
    <source>
        <strain evidence="1 2">YIT 12061</strain>
    </source>
</reference>
<comment type="caution">
    <text evidence="1">The sequence shown here is derived from an EMBL/GenBank/DDBJ whole genome shotgun (WGS) entry which is preliminary data.</text>
</comment>
<sequence>MGLKNYKVVKYNSDNLNFLFFTYANIKHKEIIPLPDNFDLIRHKENYPPYEYGFPKGVNFHDYKVYCFLFLISSIPARNTDLINNNGYTPIVIGKVENNIKDISLYVNYLERTGIIDIDKQYIVGEKARGYRWSNYYSSRPFVSKQVITRFADDVYQSQINTNKDQYPYIYHWYDEKLLNINPIAELYAYVVKQQKMNDKSKKLWDWNSNLDRLKSPIAQYQAIIRNIGKTKLGEYEAHFDNNVHRLHSTLTNLQKEYRNFLHYNNSKLTSVDIKNSQPYLTCLILNPDFWSPNSTIPLNIGHLPDNVQGLFLGSEKLMKALTTFFKKVCSDDFVQYKELVSNGGIYEHIKDLANNYRRTEETFIDRKEAKTMMFSLLFSKNRGRTKNARIGKMKRLFNSRLFPPIGRLFRLLKADYSDMPSKKPHARLPILLQAIESEVILHRCCRKIWNEKEGQIPIFTIHDSIASTSEYIPYIKDVMKQELCSCIGVSPNFSIEEWNEENLDKDIIAQIKTNSVDNR</sequence>
<dbReference type="eggNOG" id="ENOG5032VWA">
    <property type="taxonomic scope" value="Bacteria"/>
</dbReference>
<dbReference type="STRING" id="742817.HMPREF9449_00236"/>
<dbReference type="RefSeq" id="WP_009135390.1">
    <property type="nucleotide sequence ID" value="NZ_JH594596.1"/>
</dbReference>